<keyword evidence="3" id="KW-1185">Reference proteome</keyword>
<evidence type="ECO:0000313" key="2">
    <source>
        <dbReference type="EMBL" id="ELQ76778.1"/>
    </source>
</evidence>
<dbReference type="InParanoid" id="L7JZA0"/>
<dbReference type="Pfam" id="PF21530">
    <property type="entry name" value="Pif1_2B_dom"/>
    <property type="match status" value="1"/>
</dbReference>
<dbReference type="Proteomes" id="UP000011185">
    <property type="component" value="Unassembled WGS sequence"/>
</dbReference>
<dbReference type="GO" id="GO:0005657">
    <property type="term" value="C:replication fork"/>
    <property type="evidence" value="ECO:0007669"/>
    <property type="project" value="TreeGrafter"/>
</dbReference>
<keyword evidence="2" id="KW-0067">ATP-binding</keyword>
<evidence type="ECO:0000259" key="1">
    <source>
        <dbReference type="Pfam" id="PF21530"/>
    </source>
</evidence>
<dbReference type="EMBL" id="JH993814">
    <property type="protein sequence ID" value="ELQ76778.1"/>
    <property type="molecule type" value="Genomic_DNA"/>
</dbReference>
<dbReference type="STRING" id="72359.L7JZA0"/>
<dbReference type="GO" id="GO:0003724">
    <property type="term" value="F:RNA helicase activity"/>
    <property type="evidence" value="ECO:0007669"/>
    <property type="project" value="UniProtKB-EC"/>
</dbReference>
<dbReference type="PANTHER" id="PTHR23274:SF51">
    <property type="entry name" value="OS03G0423850 PROTEIN"/>
    <property type="match status" value="1"/>
</dbReference>
<dbReference type="EC" id="3.6.4.13" evidence="2"/>
<keyword evidence="2" id="KW-0347">Helicase</keyword>
<dbReference type="PANTHER" id="PTHR23274">
    <property type="entry name" value="DNA HELICASE-RELATED"/>
    <property type="match status" value="1"/>
</dbReference>
<keyword evidence="2" id="KW-0547">Nucleotide-binding</keyword>
<dbReference type="GO" id="GO:0006260">
    <property type="term" value="P:DNA replication"/>
    <property type="evidence" value="ECO:0007669"/>
    <property type="project" value="TreeGrafter"/>
</dbReference>
<keyword evidence="2" id="KW-0378">Hydrolase</keyword>
<organism evidence="2 3">
    <name type="scientific">Trachipleistophora hominis</name>
    <name type="common">Microsporidian parasite</name>
    <dbReference type="NCBI Taxonomy" id="72359"/>
    <lineage>
        <taxon>Eukaryota</taxon>
        <taxon>Fungi</taxon>
        <taxon>Fungi incertae sedis</taxon>
        <taxon>Microsporidia</taxon>
        <taxon>Pleistophoridae</taxon>
        <taxon>Trachipleistophora</taxon>
    </lineage>
</organism>
<evidence type="ECO:0000313" key="3">
    <source>
        <dbReference type="Proteomes" id="UP000011185"/>
    </source>
</evidence>
<proteinExistence type="predicted"/>
<dbReference type="AlphaFoldDB" id="L7JZA0"/>
<dbReference type="VEuPathDB" id="MicrosporidiaDB:THOM_0217"/>
<dbReference type="OrthoDB" id="6369095at2759"/>
<reference evidence="2 3" key="1">
    <citation type="journal article" date="2012" name="PLoS Pathog.">
        <title>The genome of the obligate intracellular parasite Trachipleistophora hominis: new insights into microsporidian genome dynamics and reductive evolution.</title>
        <authorList>
            <person name="Heinz E."/>
            <person name="Williams T.A."/>
            <person name="Nakjang S."/>
            <person name="Noel C.J."/>
            <person name="Swan D.C."/>
            <person name="Goldberg A.V."/>
            <person name="Harris S.R."/>
            <person name="Weinmaier T."/>
            <person name="Markert S."/>
            <person name="Becher D."/>
            <person name="Bernhardt J."/>
            <person name="Dagan T."/>
            <person name="Hacker C."/>
            <person name="Lucocq J.M."/>
            <person name="Schweder T."/>
            <person name="Rattei T."/>
            <person name="Hall N."/>
            <person name="Hirt R.P."/>
            <person name="Embley T.M."/>
        </authorList>
    </citation>
    <scope>NUCLEOTIDE SEQUENCE [LARGE SCALE GENOMIC DNA]</scope>
</reference>
<feature type="domain" description="DNA helicase Pif1-like 2B" evidence="1">
    <location>
        <begin position="1"/>
        <end position="37"/>
    </location>
</feature>
<gene>
    <name evidence="2" type="ORF">THOM_0217</name>
</gene>
<sequence length="75" mass="8370">MPPHKLVLKRGTLIMLLPNLDLANDLLNGTRLIVDELHNNFIIATIVTGSKKGNRVIIPKINMALSETQLLFILK</sequence>
<dbReference type="HOGENOM" id="CLU_184018_0_0_1"/>
<name>L7JZA0_TRAHO</name>
<protein>
    <submittedName>
        <fullName evidence="2">DNA helicase PIF1/RRM3</fullName>
        <ecNumber evidence="2">3.6.4.13</ecNumber>
    </submittedName>
</protein>
<dbReference type="InterPro" id="IPR049163">
    <property type="entry name" value="Pif1-like_2B_dom"/>
</dbReference>
<dbReference type="GO" id="GO:0016787">
    <property type="term" value="F:hydrolase activity"/>
    <property type="evidence" value="ECO:0007669"/>
    <property type="project" value="UniProtKB-KW"/>
</dbReference>
<accession>L7JZA0</accession>